<protein>
    <submittedName>
        <fullName evidence="2">Quinol:cytochrome C oxidoreductase</fullName>
    </submittedName>
</protein>
<reference evidence="2 3" key="1">
    <citation type="submission" date="2022-12" db="EMBL/GenBank/DDBJ databases">
        <title>Chitinophagaceae gen. sp. nov., a new member of the family Chitinophagaceae, isolated from soil in a chemical factory.</title>
        <authorList>
            <person name="Ke Z."/>
        </authorList>
    </citation>
    <scope>NUCLEOTIDE SEQUENCE [LARGE SCALE GENOMIC DNA]</scope>
    <source>
        <strain evidence="2 3">LY-5</strain>
    </source>
</reference>
<gene>
    <name evidence="2" type="ORF">O3P16_06550</name>
</gene>
<feature type="transmembrane region" description="Helical" evidence="1">
    <location>
        <begin position="265"/>
        <end position="287"/>
    </location>
</feature>
<feature type="transmembrane region" description="Helical" evidence="1">
    <location>
        <begin position="20"/>
        <end position="38"/>
    </location>
</feature>
<feature type="transmembrane region" description="Helical" evidence="1">
    <location>
        <begin position="90"/>
        <end position="111"/>
    </location>
</feature>
<keyword evidence="1" id="KW-0812">Transmembrane</keyword>
<feature type="transmembrane region" description="Helical" evidence="1">
    <location>
        <begin position="307"/>
        <end position="324"/>
    </location>
</feature>
<dbReference type="RefSeq" id="WP_407030788.1">
    <property type="nucleotide sequence ID" value="NZ_JAQGEF010000006.1"/>
</dbReference>
<feature type="transmembrane region" description="Helical" evidence="1">
    <location>
        <begin position="222"/>
        <end position="244"/>
    </location>
</feature>
<feature type="transmembrane region" description="Helical" evidence="1">
    <location>
        <begin position="331"/>
        <end position="353"/>
    </location>
</feature>
<comment type="caution">
    <text evidence="2">The sequence shown here is derived from an EMBL/GenBank/DDBJ whole genome shotgun (WGS) entry which is preliminary data.</text>
</comment>
<organism evidence="2 3">
    <name type="scientific">Polluticaenibacter yanchengensis</name>
    <dbReference type="NCBI Taxonomy" id="3014562"/>
    <lineage>
        <taxon>Bacteria</taxon>
        <taxon>Pseudomonadati</taxon>
        <taxon>Bacteroidota</taxon>
        <taxon>Chitinophagia</taxon>
        <taxon>Chitinophagales</taxon>
        <taxon>Chitinophagaceae</taxon>
        <taxon>Polluticaenibacter</taxon>
    </lineage>
</organism>
<feature type="transmembrane region" description="Helical" evidence="1">
    <location>
        <begin position="365"/>
        <end position="384"/>
    </location>
</feature>
<proteinExistence type="predicted"/>
<dbReference type="PANTHER" id="PTHR43044">
    <property type="match status" value="1"/>
</dbReference>
<feature type="transmembrane region" description="Helical" evidence="1">
    <location>
        <begin position="58"/>
        <end position="78"/>
    </location>
</feature>
<name>A0ABT4UI32_9BACT</name>
<keyword evidence="1" id="KW-0472">Membrane</keyword>
<accession>A0ABT4UI32</accession>
<evidence type="ECO:0000313" key="3">
    <source>
        <dbReference type="Proteomes" id="UP001210231"/>
    </source>
</evidence>
<feature type="transmembrane region" description="Helical" evidence="1">
    <location>
        <begin position="190"/>
        <end position="210"/>
    </location>
</feature>
<sequence>MATYSNTFEQSAGNKKWGTILTGIGILTLLAGIGLLGFSGDEHSKTRFWAGLLQNSVYFLLVVNAAMFFLCATTLGFAGFTISFRRVAEAISTLVPVFGVLALVVLLAIVFTDQTHIYHWMDTVTRENDKIILGKSGFLSKPFFVIWTIVAVGGWTIFGAKMRKISREADDTAMDTETAKKWLFKNSVHASLFIVCFGLTVASTIPWFWLMSIDAHWYSTMYSWYVFASTFVAGMALIALYIIYLKNQGHLPFTTKEHLHDIGKFMFAFSIFWTYLWFSQFMLIWYANIPEETEYFRIRMHGEYRGLFWLNLILNFVTPFLLLMKANAKRNYTIVTFAAVVIIFGHWLDFYLMVAPSTMKAHGSIGWFEIGVAIGYVGLIILLVGRGLSKSPLVPMHHPLLKESIIHHT</sequence>
<dbReference type="PANTHER" id="PTHR43044:SF1">
    <property type="entry name" value="QUINOL:CYTOCHROME C OXIDOREDUCTASE QUINONE-BINDING SUBUNIT 2"/>
    <property type="match status" value="1"/>
</dbReference>
<evidence type="ECO:0000313" key="2">
    <source>
        <dbReference type="EMBL" id="MDA3614461.1"/>
    </source>
</evidence>
<feature type="transmembrane region" description="Helical" evidence="1">
    <location>
        <begin position="143"/>
        <end position="160"/>
    </location>
</feature>
<evidence type="ECO:0000256" key="1">
    <source>
        <dbReference type="SAM" id="Phobius"/>
    </source>
</evidence>
<dbReference type="Proteomes" id="UP001210231">
    <property type="component" value="Unassembled WGS sequence"/>
</dbReference>
<keyword evidence="3" id="KW-1185">Reference proteome</keyword>
<dbReference type="EMBL" id="JAQGEF010000006">
    <property type="protein sequence ID" value="MDA3614461.1"/>
    <property type="molecule type" value="Genomic_DNA"/>
</dbReference>
<keyword evidence="1" id="KW-1133">Transmembrane helix</keyword>